<feature type="domain" description="Shikimate dehydrogenase substrate binding N-terminal" evidence="5">
    <location>
        <begin position="567"/>
        <end position="647"/>
    </location>
</feature>
<dbReference type="PANTHER" id="PTHR21090">
    <property type="entry name" value="AROM/DEHYDROQUINATE SYNTHASE"/>
    <property type="match status" value="1"/>
</dbReference>
<evidence type="ECO:0000259" key="6">
    <source>
        <dbReference type="Pfam" id="PF18317"/>
    </source>
</evidence>
<dbReference type="InterPro" id="IPR027417">
    <property type="entry name" value="P-loop_NTPase"/>
</dbReference>
<evidence type="ECO:0000313" key="7">
    <source>
        <dbReference type="EMBL" id="KAH7133714.1"/>
    </source>
</evidence>
<organism evidence="7 8">
    <name type="scientific">Dactylonectria macrodidyma</name>
    <dbReference type="NCBI Taxonomy" id="307937"/>
    <lineage>
        <taxon>Eukaryota</taxon>
        <taxon>Fungi</taxon>
        <taxon>Dikarya</taxon>
        <taxon>Ascomycota</taxon>
        <taxon>Pezizomycotina</taxon>
        <taxon>Sordariomycetes</taxon>
        <taxon>Hypocreomycetidae</taxon>
        <taxon>Hypocreales</taxon>
        <taxon>Nectriaceae</taxon>
        <taxon>Dactylonectria</taxon>
    </lineage>
</organism>
<dbReference type="EMBL" id="JAGMUV010000015">
    <property type="protein sequence ID" value="KAH7133714.1"/>
    <property type="molecule type" value="Genomic_DNA"/>
</dbReference>
<evidence type="ECO:0000256" key="2">
    <source>
        <dbReference type="ARBA" id="ARBA00009349"/>
    </source>
</evidence>
<dbReference type="Pfam" id="PF08501">
    <property type="entry name" value="Shikimate_dh_N"/>
    <property type="match status" value="1"/>
</dbReference>
<feature type="domain" description="SDH C-terminal" evidence="6">
    <location>
        <begin position="849"/>
        <end position="879"/>
    </location>
</feature>
<dbReference type="GO" id="GO:0004764">
    <property type="term" value="F:shikimate 3-dehydrogenase (NADP+) activity"/>
    <property type="evidence" value="ECO:0007669"/>
    <property type="project" value="InterPro"/>
</dbReference>
<dbReference type="Proteomes" id="UP000738349">
    <property type="component" value="Unassembled WGS sequence"/>
</dbReference>
<comment type="similarity">
    <text evidence="1">In the 2nd section; belongs to the type-I 3-dehydroquinase family.</text>
</comment>
<dbReference type="InterPro" id="IPR031322">
    <property type="entry name" value="Shikimate/glucono_kinase"/>
</dbReference>
<dbReference type="InterPro" id="IPR013708">
    <property type="entry name" value="Shikimate_DH-bd_N"/>
</dbReference>
<dbReference type="Pfam" id="PF01487">
    <property type="entry name" value="DHquinase_I"/>
    <property type="match status" value="1"/>
</dbReference>
<dbReference type="SUPFAM" id="SSF51569">
    <property type="entry name" value="Aldolase"/>
    <property type="match status" value="1"/>
</dbReference>
<dbReference type="CDD" id="cd01065">
    <property type="entry name" value="NAD_bind_Shikimate_DH"/>
    <property type="match status" value="1"/>
</dbReference>
<name>A0A9P9IWZ2_9HYPO</name>
<dbReference type="PANTHER" id="PTHR21090:SF27">
    <property type="entry name" value="QUINATE REPRESSOR PROTEIN"/>
    <property type="match status" value="1"/>
</dbReference>
<dbReference type="InterPro" id="IPR036291">
    <property type="entry name" value="NAD(P)-bd_dom_sf"/>
</dbReference>
<gene>
    <name evidence="7" type="ORF">EDB81DRAFT_805013</name>
</gene>
<dbReference type="Gene3D" id="3.40.50.720">
    <property type="entry name" value="NAD(P)-binding Rossmann-like Domain"/>
    <property type="match status" value="1"/>
</dbReference>
<evidence type="ECO:0000259" key="4">
    <source>
        <dbReference type="Pfam" id="PF01488"/>
    </source>
</evidence>
<dbReference type="SUPFAM" id="SSF51735">
    <property type="entry name" value="NAD(P)-binding Rossmann-fold domains"/>
    <property type="match status" value="1"/>
</dbReference>
<dbReference type="AlphaFoldDB" id="A0A9P9IWZ2"/>
<dbReference type="GO" id="GO:0003866">
    <property type="term" value="F:3-phosphoshikimate 1-carboxyvinyltransferase activity"/>
    <property type="evidence" value="ECO:0007669"/>
    <property type="project" value="TreeGrafter"/>
</dbReference>
<dbReference type="Gene3D" id="3.40.50.10860">
    <property type="entry name" value="Leucine Dehydrogenase, chain A, domain 1"/>
    <property type="match status" value="1"/>
</dbReference>
<dbReference type="GO" id="GO:0003855">
    <property type="term" value="F:3-dehydroquinate dehydratase activity"/>
    <property type="evidence" value="ECO:0007669"/>
    <property type="project" value="InterPro"/>
</dbReference>
<reference evidence="7" key="1">
    <citation type="journal article" date="2021" name="Nat. Commun.">
        <title>Genetic determinants of endophytism in the Arabidopsis root mycobiome.</title>
        <authorList>
            <person name="Mesny F."/>
            <person name="Miyauchi S."/>
            <person name="Thiergart T."/>
            <person name="Pickel B."/>
            <person name="Atanasova L."/>
            <person name="Karlsson M."/>
            <person name="Huettel B."/>
            <person name="Barry K.W."/>
            <person name="Haridas S."/>
            <person name="Chen C."/>
            <person name="Bauer D."/>
            <person name="Andreopoulos W."/>
            <person name="Pangilinan J."/>
            <person name="LaButti K."/>
            <person name="Riley R."/>
            <person name="Lipzen A."/>
            <person name="Clum A."/>
            <person name="Drula E."/>
            <person name="Henrissat B."/>
            <person name="Kohler A."/>
            <person name="Grigoriev I.V."/>
            <person name="Martin F.M."/>
            <person name="Hacquard S."/>
        </authorList>
    </citation>
    <scope>NUCLEOTIDE SEQUENCE</scope>
    <source>
        <strain evidence="7">MPI-CAGE-AT-0147</strain>
    </source>
</reference>
<feature type="domain" description="Quinate/shikimate 5-dehydrogenase/glutamyl-tRNA reductase" evidence="4">
    <location>
        <begin position="709"/>
        <end position="750"/>
    </location>
</feature>
<evidence type="ECO:0000313" key="8">
    <source>
        <dbReference type="Proteomes" id="UP000738349"/>
    </source>
</evidence>
<comment type="similarity">
    <text evidence="2">In the N-terminal section; belongs to the shikimate kinase family.</text>
</comment>
<dbReference type="OrthoDB" id="4415835at2759"/>
<accession>A0A9P9IWZ2</accession>
<dbReference type="InterPro" id="IPR041121">
    <property type="entry name" value="SDH_C"/>
</dbReference>
<protein>
    <submittedName>
        <fullName evidence="7">Type I 3-dehydroquinase-domain-containing protein</fullName>
    </submittedName>
</protein>
<dbReference type="InterPro" id="IPR046346">
    <property type="entry name" value="Aminoacid_DH-like_N_sf"/>
</dbReference>
<dbReference type="Pfam" id="PF18317">
    <property type="entry name" value="SDH_C"/>
    <property type="match status" value="1"/>
</dbReference>
<dbReference type="Pfam" id="PF01488">
    <property type="entry name" value="Shikimate_DH"/>
    <property type="match status" value="1"/>
</dbReference>
<evidence type="ECO:0000256" key="3">
    <source>
        <dbReference type="SAM" id="MobiDB-lite"/>
    </source>
</evidence>
<dbReference type="CDD" id="cd00502">
    <property type="entry name" value="DHQase_I"/>
    <property type="match status" value="1"/>
</dbReference>
<dbReference type="SUPFAM" id="SSF53223">
    <property type="entry name" value="Aminoacid dehydrogenase-like, N-terminal domain"/>
    <property type="match status" value="1"/>
</dbReference>
<dbReference type="SUPFAM" id="SSF52540">
    <property type="entry name" value="P-loop containing nucleoside triphosphate hydrolases"/>
    <property type="match status" value="1"/>
</dbReference>
<dbReference type="GO" id="GO:0009423">
    <property type="term" value="P:chorismate biosynthetic process"/>
    <property type="evidence" value="ECO:0007669"/>
    <property type="project" value="TreeGrafter"/>
</dbReference>
<dbReference type="InterPro" id="IPR006151">
    <property type="entry name" value="Shikm_DH/Glu-tRNA_Rdtase"/>
</dbReference>
<feature type="region of interest" description="Disordered" evidence="3">
    <location>
        <begin position="47"/>
        <end position="91"/>
    </location>
</feature>
<sequence length="893" mass="97277">MAGLKRPLEAVLVNEDAPTFARDGGSSFGAVQIHSVTMTGPMLTDPASAARVASAPSTDPSSTFPSSTDPRPGSQDAVNSAHSPPFPLLTAEPLPEFRPDASMVLVGIRGAGKSTLAIMASSATNRKVIDLETAFQSALGTTSTDYKAKHGSVKCHAQQARVLEMLLHRHSTGCVLVCSWISSSIQALLRAFSAAHPVIHIVRDADAIEKLFKIRDKSKMWDLLRVGSAIFRTCTNFEFFNASEKAAMSQEPSSKTSPMQRASTPCLALKHTERHFLKFLSLIFPAGSLSFIEPALPLAKIAIEERRFTYATTIPLSDVLEARIDMEKHVSGADAIQITVDGLEKYLKAHSREMTRGDLSVRLADDITRGIGKTRRDTTLPIILDIPISDVGDEDLVQLYLDLVHHATRLAPEMITVDLRLSEHHISQVVVERKRTKVIGACIVETDPPPWDSPIWMSWYEKATTLGCHLARLIRPALTVDDNFDVGLLQSTVAAIQGPKIPLTAYNSGLLGRTSASFNRILTAVSPDSFKSVSDMTALSPTPSLTALEATKALFSCFMFEPLKYFVFGAHVDYSMSSAMHKSGFQACGISHDHQPYSSSSLRGFQHLLEDPLFGGASVGLPFKIEVISLTHSLSIHAQAIGAVNTLIPVRHLNPDGSIPTGANFFLTANRSGPIKAIYGENTDWVGIQACIRRGLSPANAITSNTCGLIIGAGGMARATIYAMLQLGIRNLVIYNRTPENAEKVISHFTRLAQQEDSKSPNSNAPRFHVIRSLDDLWPTDYRLPTVIISCIPNHRIGDTPAPDFTLPNEWLGSATGGIVIDIGYKSLNTPLLVQVRNQASRGWVTMDGLDILPEQGFAQFELFTGRRAPRRVMRRAVLQSYQATDGNFNTKE</sequence>
<dbReference type="InterPro" id="IPR001381">
    <property type="entry name" value="DHquinase_I"/>
</dbReference>
<comment type="caution">
    <text evidence="7">The sequence shown here is derived from an EMBL/GenBank/DDBJ whole genome shotgun (WGS) entry which is preliminary data.</text>
</comment>
<keyword evidence="8" id="KW-1185">Reference proteome</keyword>
<dbReference type="Gene3D" id="3.40.50.300">
    <property type="entry name" value="P-loop containing nucleotide triphosphate hydrolases"/>
    <property type="match status" value="1"/>
</dbReference>
<dbReference type="InterPro" id="IPR013785">
    <property type="entry name" value="Aldolase_TIM"/>
</dbReference>
<dbReference type="FunFam" id="3.40.50.720:FF:000386">
    <property type="entry name" value="Quinate repressor protein"/>
    <property type="match status" value="1"/>
</dbReference>
<evidence type="ECO:0000259" key="5">
    <source>
        <dbReference type="Pfam" id="PF08501"/>
    </source>
</evidence>
<proteinExistence type="inferred from homology"/>
<dbReference type="Gene3D" id="3.20.20.70">
    <property type="entry name" value="Aldolase class I"/>
    <property type="match status" value="1"/>
</dbReference>
<evidence type="ECO:0000256" key="1">
    <source>
        <dbReference type="ARBA" id="ARBA00006477"/>
    </source>
</evidence>
<dbReference type="Pfam" id="PF01202">
    <property type="entry name" value="SKI"/>
    <property type="match status" value="1"/>
</dbReference>
<feature type="compositionally biased region" description="Low complexity" evidence="3">
    <location>
        <begin position="47"/>
        <end position="70"/>
    </location>
</feature>